<dbReference type="OrthoDB" id="5115483at2"/>
<accession>A0A4V2RZA2</accession>
<feature type="transmembrane region" description="Helical" evidence="1">
    <location>
        <begin position="6"/>
        <end position="24"/>
    </location>
</feature>
<keyword evidence="1" id="KW-0472">Membrane</keyword>
<evidence type="ECO:0000256" key="1">
    <source>
        <dbReference type="SAM" id="Phobius"/>
    </source>
</evidence>
<gene>
    <name evidence="2" type="ORF">EV652_108441</name>
</gene>
<feature type="transmembrane region" description="Helical" evidence="1">
    <location>
        <begin position="67"/>
        <end position="85"/>
    </location>
</feature>
<sequence>MDLVEQAAWVLLAAFVLSLVYELYRATVKAGTSPHDSMTAFVRTNLALYVVAALVIAALFADLRCAPWVGLIFSAVVTAVSILYYNPTIMAARKPGVVDWFEDLVFTSLVFLAMALLAYQILGVTLEP</sequence>
<dbReference type="AlphaFoldDB" id="A0A4V2RZA2"/>
<proteinExistence type="predicted"/>
<dbReference type="Proteomes" id="UP000294508">
    <property type="component" value="Unassembled WGS sequence"/>
</dbReference>
<feature type="transmembrane region" description="Helical" evidence="1">
    <location>
        <begin position="45"/>
        <end position="61"/>
    </location>
</feature>
<keyword evidence="3" id="KW-1185">Reference proteome</keyword>
<comment type="caution">
    <text evidence="2">The sequence shown here is derived from an EMBL/GenBank/DDBJ whole genome shotgun (WGS) entry which is preliminary data.</text>
</comment>
<protein>
    <submittedName>
        <fullName evidence="2">Uncharacterized protein</fullName>
    </submittedName>
</protein>
<feature type="transmembrane region" description="Helical" evidence="1">
    <location>
        <begin position="97"/>
        <end position="122"/>
    </location>
</feature>
<dbReference type="EMBL" id="SLWN01000008">
    <property type="protein sequence ID" value="TCO24905.1"/>
    <property type="molecule type" value="Genomic_DNA"/>
</dbReference>
<organism evidence="2 3">
    <name type="scientific">Kribbella steppae</name>
    <dbReference type="NCBI Taxonomy" id="2512223"/>
    <lineage>
        <taxon>Bacteria</taxon>
        <taxon>Bacillati</taxon>
        <taxon>Actinomycetota</taxon>
        <taxon>Actinomycetes</taxon>
        <taxon>Propionibacteriales</taxon>
        <taxon>Kribbellaceae</taxon>
        <taxon>Kribbella</taxon>
    </lineage>
</organism>
<keyword evidence="1" id="KW-1133">Transmembrane helix</keyword>
<evidence type="ECO:0000313" key="2">
    <source>
        <dbReference type="EMBL" id="TCO24905.1"/>
    </source>
</evidence>
<name>A0A4V2RZA2_9ACTN</name>
<keyword evidence="1" id="KW-0812">Transmembrane</keyword>
<reference evidence="2 3" key="1">
    <citation type="journal article" date="2015" name="Stand. Genomic Sci.">
        <title>Genomic Encyclopedia of Bacterial and Archaeal Type Strains, Phase III: the genomes of soil and plant-associated and newly described type strains.</title>
        <authorList>
            <person name="Whitman W.B."/>
            <person name="Woyke T."/>
            <person name="Klenk H.P."/>
            <person name="Zhou Y."/>
            <person name="Lilburn T.G."/>
            <person name="Beck B.J."/>
            <person name="De Vos P."/>
            <person name="Vandamme P."/>
            <person name="Eisen J.A."/>
            <person name="Garrity G."/>
            <person name="Hugenholtz P."/>
            <person name="Kyrpides N.C."/>
        </authorList>
    </citation>
    <scope>NUCLEOTIDE SEQUENCE [LARGE SCALE GENOMIC DNA]</scope>
    <source>
        <strain evidence="2 3">VKM Ac-2572</strain>
    </source>
</reference>
<dbReference type="RefSeq" id="WP_132211692.1">
    <property type="nucleotide sequence ID" value="NZ_SLWN01000008.1"/>
</dbReference>
<evidence type="ECO:0000313" key="3">
    <source>
        <dbReference type="Proteomes" id="UP000294508"/>
    </source>
</evidence>